<evidence type="ECO:0000313" key="2">
    <source>
        <dbReference type="Proteomes" id="UP000030437"/>
    </source>
</evidence>
<dbReference type="OrthoDB" id="292377at2"/>
<reference evidence="1 2" key="1">
    <citation type="submission" date="2014-02" db="EMBL/GenBank/DDBJ databases">
        <title>Draft genome sequence of Lysinibacillus odysseyi NBRC 100172.</title>
        <authorList>
            <person name="Zhang F."/>
            <person name="Wang G."/>
            <person name="Zhang L."/>
        </authorList>
    </citation>
    <scope>NUCLEOTIDE SEQUENCE [LARGE SCALE GENOMIC DNA]</scope>
    <source>
        <strain evidence="1 2">NBRC 100172</strain>
    </source>
</reference>
<dbReference type="STRING" id="1220589.CD32_08050"/>
<dbReference type="AlphaFoldDB" id="A0A0A3IM41"/>
<keyword evidence="2" id="KW-1185">Reference proteome</keyword>
<dbReference type="EMBL" id="JPVP01000053">
    <property type="protein sequence ID" value="KGR85791.1"/>
    <property type="molecule type" value="Genomic_DNA"/>
</dbReference>
<sequence length="205" mass="23578">MKLPQLLSGTNIDLENRKRALQRREMGQVYRKNAQYQAPKNPLLEALENLLSGKTERDMHISGKEKRETDDLLVPHSVRENEHFEQVEENAINTLYSSSQEVPRADNERPEMWKGQAGEMKDKVLEAGRKSADFAENEKVKIPERFTGSFMGHNILQGTLLTGRQIESWTAHHLFQLASTNYLQHIAMVKNDYRSLDEPSFSKIA</sequence>
<dbReference type="eggNOG" id="COG3064">
    <property type="taxonomic scope" value="Bacteria"/>
</dbReference>
<proteinExistence type="predicted"/>
<comment type="caution">
    <text evidence="1">The sequence shown here is derived from an EMBL/GenBank/DDBJ whole genome shotgun (WGS) entry which is preliminary data.</text>
</comment>
<dbReference type="RefSeq" id="WP_036153258.1">
    <property type="nucleotide sequence ID" value="NZ_AVCX01000008.1"/>
</dbReference>
<protein>
    <submittedName>
        <fullName evidence="1">Uncharacterized protein</fullName>
    </submittedName>
</protein>
<accession>A0A0A3IM41</accession>
<organism evidence="1 2">
    <name type="scientific">Lysinibacillus odysseyi 34hs-1 = NBRC 100172</name>
    <dbReference type="NCBI Taxonomy" id="1220589"/>
    <lineage>
        <taxon>Bacteria</taxon>
        <taxon>Bacillati</taxon>
        <taxon>Bacillota</taxon>
        <taxon>Bacilli</taxon>
        <taxon>Bacillales</taxon>
        <taxon>Bacillaceae</taxon>
        <taxon>Lysinibacillus</taxon>
    </lineage>
</organism>
<name>A0A0A3IM41_9BACI</name>
<evidence type="ECO:0000313" key="1">
    <source>
        <dbReference type="EMBL" id="KGR85791.1"/>
    </source>
</evidence>
<dbReference type="Proteomes" id="UP000030437">
    <property type="component" value="Unassembled WGS sequence"/>
</dbReference>
<gene>
    <name evidence="1" type="ORF">CD32_08050</name>
</gene>